<dbReference type="PROSITE" id="PS51257">
    <property type="entry name" value="PROKAR_LIPOPROTEIN"/>
    <property type="match status" value="1"/>
</dbReference>
<protein>
    <submittedName>
        <fullName evidence="8">ABC transporter substrate-binding protein</fullName>
    </submittedName>
</protein>
<organism evidence="8 9">
    <name type="scientific">Paenibacillus sabuli</name>
    <dbReference type="NCBI Taxonomy" id="2772509"/>
    <lineage>
        <taxon>Bacteria</taxon>
        <taxon>Bacillati</taxon>
        <taxon>Bacillota</taxon>
        <taxon>Bacilli</taxon>
        <taxon>Bacillales</taxon>
        <taxon>Paenibacillaceae</taxon>
        <taxon>Paenibacillus</taxon>
    </lineage>
</organism>
<evidence type="ECO:0000313" key="9">
    <source>
        <dbReference type="Proteomes" id="UP000621560"/>
    </source>
</evidence>
<comment type="similarity">
    <text evidence="2">Belongs to the bacterial solute-binding protein 8 family.</text>
</comment>
<keyword evidence="4 6" id="KW-0732">Signal</keyword>
<dbReference type="RefSeq" id="WP_190921672.1">
    <property type="nucleotide sequence ID" value="NZ_JACXIZ010000076.1"/>
</dbReference>
<dbReference type="GO" id="GO:1901678">
    <property type="term" value="P:iron coordination entity transport"/>
    <property type="evidence" value="ECO:0007669"/>
    <property type="project" value="UniProtKB-ARBA"/>
</dbReference>
<keyword evidence="3" id="KW-0813">Transport</keyword>
<sequence>MRKNRPLWLAGLLLAGVMLVLAACGNAGNGERNGETPTNEAIGQGTTEAATGGEEADFPRTITDAEGEVVIEAQPERVAVVHWGYIDPSLIFDMPQTAFALPFTERQSALQGEEYQPYVEGREVTYVGENQQVNMEALLAFDPDLIIGGSSVNAEIAAELRKIATTVIIDEAQTDVWTDWPALVTVFGELLGQEEAASAYIADFDSRVEAAREALAGVEGTVAFTQVREDTVWLQGIQYTGLYYDRLGLTPPDDAVMAEGGQLSLEGLSTLGPDHLFLGYFNKLDTSLAAFTDTWTGTEVWKSLPAVQDGHVYDIDGSLALGYGPIGQSYGIRTVVEALRR</sequence>
<dbReference type="SUPFAM" id="SSF53807">
    <property type="entry name" value="Helical backbone' metal receptor"/>
    <property type="match status" value="1"/>
</dbReference>
<dbReference type="PANTHER" id="PTHR30532">
    <property type="entry name" value="IRON III DICITRATE-BINDING PERIPLASMIC PROTEIN"/>
    <property type="match status" value="1"/>
</dbReference>
<feature type="chain" id="PRO_5037426133" evidence="6">
    <location>
        <begin position="23"/>
        <end position="341"/>
    </location>
</feature>
<dbReference type="AlphaFoldDB" id="A0A927BXA1"/>
<accession>A0A927BXA1</accession>
<evidence type="ECO:0000256" key="1">
    <source>
        <dbReference type="ARBA" id="ARBA00004196"/>
    </source>
</evidence>
<dbReference type="GO" id="GO:0030288">
    <property type="term" value="C:outer membrane-bounded periplasmic space"/>
    <property type="evidence" value="ECO:0007669"/>
    <property type="project" value="TreeGrafter"/>
</dbReference>
<dbReference type="InterPro" id="IPR051313">
    <property type="entry name" value="Bact_iron-sidero_bind"/>
</dbReference>
<dbReference type="PROSITE" id="PS50983">
    <property type="entry name" value="FE_B12_PBP"/>
    <property type="match status" value="1"/>
</dbReference>
<comment type="subcellular location">
    <subcellularLocation>
        <location evidence="1">Cell envelope</location>
    </subcellularLocation>
</comment>
<evidence type="ECO:0000256" key="2">
    <source>
        <dbReference type="ARBA" id="ARBA00008814"/>
    </source>
</evidence>
<feature type="signal peptide" evidence="6">
    <location>
        <begin position="1"/>
        <end position="22"/>
    </location>
</feature>
<dbReference type="EMBL" id="JACXIZ010000076">
    <property type="protein sequence ID" value="MBD2848578.1"/>
    <property type="molecule type" value="Genomic_DNA"/>
</dbReference>
<comment type="caution">
    <text evidence="8">The sequence shown here is derived from an EMBL/GenBank/DDBJ whole genome shotgun (WGS) entry which is preliminary data.</text>
</comment>
<proteinExistence type="inferred from homology"/>
<dbReference type="Gene3D" id="3.40.50.1980">
    <property type="entry name" value="Nitrogenase molybdenum iron protein domain"/>
    <property type="match status" value="2"/>
</dbReference>
<keyword evidence="9" id="KW-1185">Reference proteome</keyword>
<gene>
    <name evidence="8" type="ORF">IDH44_25650</name>
</gene>
<evidence type="ECO:0000313" key="8">
    <source>
        <dbReference type="EMBL" id="MBD2848578.1"/>
    </source>
</evidence>
<name>A0A927BXA1_9BACL</name>
<feature type="region of interest" description="Disordered" evidence="5">
    <location>
        <begin position="29"/>
        <end position="53"/>
    </location>
</feature>
<dbReference type="Proteomes" id="UP000621560">
    <property type="component" value="Unassembled WGS sequence"/>
</dbReference>
<evidence type="ECO:0000256" key="3">
    <source>
        <dbReference type="ARBA" id="ARBA00022448"/>
    </source>
</evidence>
<feature type="domain" description="Fe/B12 periplasmic-binding" evidence="7">
    <location>
        <begin position="77"/>
        <end position="341"/>
    </location>
</feature>
<evidence type="ECO:0000256" key="6">
    <source>
        <dbReference type="SAM" id="SignalP"/>
    </source>
</evidence>
<dbReference type="PANTHER" id="PTHR30532:SF24">
    <property type="entry name" value="FERRIC ENTEROBACTIN-BINDING PERIPLASMIC PROTEIN FEPB"/>
    <property type="match status" value="1"/>
</dbReference>
<dbReference type="InterPro" id="IPR002491">
    <property type="entry name" value="ABC_transptr_periplasmic_BD"/>
</dbReference>
<evidence type="ECO:0000256" key="5">
    <source>
        <dbReference type="SAM" id="MobiDB-lite"/>
    </source>
</evidence>
<evidence type="ECO:0000256" key="4">
    <source>
        <dbReference type="ARBA" id="ARBA00022729"/>
    </source>
</evidence>
<dbReference type="Pfam" id="PF01497">
    <property type="entry name" value="Peripla_BP_2"/>
    <property type="match status" value="1"/>
</dbReference>
<reference evidence="8" key="1">
    <citation type="submission" date="2020-09" db="EMBL/GenBank/DDBJ databases">
        <title>A novel bacterium of genus Paenibacillus, isolated from South China Sea.</title>
        <authorList>
            <person name="Huang H."/>
            <person name="Mo K."/>
            <person name="Hu Y."/>
        </authorList>
    </citation>
    <scope>NUCLEOTIDE SEQUENCE</scope>
    <source>
        <strain evidence="8">IB182496</strain>
    </source>
</reference>
<evidence type="ECO:0000259" key="7">
    <source>
        <dbReference type="PROSITE" id="PS50983"/>
    </source>
</evidence>